<evidence type="ECO:0000256" key="2">
    <source>
        <dbReference type="ARBA" id="ARBA00022723"/>
    </source>
</evidence>
<dbReference type="Gene3D" id="3.40.228.10">
    <property type="entry name" value="Dimethylsulfoxide Reductase, domain 2"/>
    <property type="match status" value="1"/>
</dbReference>
<dbReference type="Pfam" id="PF00384">
    <property type="entry name" value="Molybdopterin"/>
    <property type="match status" value="1"/>
</dbReference>
<keyword evidence="8" id="KW-1185">Reference proteome</keyword>
<protein>
    <submittedName>
        <fullName evidence="7">Molybdopterin-dependent oxidoreductase</fullName>
    </submittedName>
</protein>
<feature type="domain" description="4Fe-4S Mo/W bis-MGD-type" evidence="6">
    <location>
        <begin position="2"/>
        <end position="58"/>
    </location>
</feature>
<dbReference type="Proteomes" id="UP000613768">
    <property type="component" value="Unassembled WGS sequence"/>
</dbReference>
<dbReference type="InterPro" id="IPR006657">
    <property type="entry name" value="MoPterin_dinucl-bd_dom"/>
</dbReference>
<dbReference type="SUPFAM" id="SSF53706">
    <property type="entry name" value="Formate dehydrogenase/DMSO reductase, domains 1-3"/>
    <property type="match status" value="1"/>
</dbReference>
<dbReference type="Pfam" id="PF04879">
    <property type="entry name" value="Molybdop_Fe4S4"/>
    <property type="match status" value="1"/>
</dbReference>
<keyword evidence="2" id="KW-0479">Metal-binding</keyword>
<dbReference type="RefSeq" id="WP_192028967.1">
    <property type="nucleotide sequence ID" value="NZ_JACYTR010000010.1"/>
</dbReference>
<keyword evidence="1" id="KW-0004">4Fe-4S</keyword>
<sequence>MSETYFRACPLCEAICGLQMEVKDGRPVAIRGDANDPFSRGHICPKGNAILDLEADPDRLRVPLRRRGSEWEEIGWDEAFAEAGERLAAIQREHGNDAVAAYVGNPNVHHFGHLAYLPTLLRALKSRNVFSASSVDQWPHQLVNWAMYGHQFLLPIPDLDHTDYFLMLGANPLASNGSLMTVPDVAKRLKALIQRGKLVVVDPRRSETAKLASEHCPIRPGSDVWFLIALIKAMLRRSAPRVEAYGDQLNGLAQALTVIGAVEVGDLQLRCGVEQSRVERIAEEFLAAPRAVAYGRMGVSTQAHGSLCQWLLQLINLISGNLDREGGSLPNHPVLPLTGPGTSAGHYGRWRSRVRRLPEFVGELPVSAMLEEMATPGPGQVRALFTCAGNPVLSTPSGAALSEQLGKLDYMLSVDIYVNETTRHAHLILPPASFLTQYHYDSVFNAFAIRQLARLNTPLRQRAADERADWEILNGLATAFGNAAQREVKPLPPPQVLIGMGLAAGRSGITLQQLEAAPHGLDLGPLKPSLLSRLQTESGKVECAPALLMNALSELSADAAQIDAQFPLRLIGRRHVRSNNSWMHNAQRLVKGKPRHELWMHPADLAAAGLQSGQRVRLASDVAEIEVEVEADEAMMPGVVCLPHGFGHQQPGVRLRLASEVKGANYNALTDPARIDAPSGNAALNGLPVRVERIV</sequence>
<gene>
    <name evidence="7" type="ORF">IFO71_07700</name>
</gene>
<dbReference type="InterPro" id="IPR050123">
    <property type="entry name" value="Prok_molybdopt-oxidoreductase"/>
</dbReference>
<evidence type="ECO:0000259" key="6">
    <source>
        <dbReference type="PROSITE" id="PS51669"/>
    </source>
</evidence>
<dbReference type="InterPro" id="IPR006656">
    <property type="entry name" value="Mopterin_OxRdtase"/>
</dbReference>
<comment type="caution">
    <text evidence="7">The sequence shown here is derived from an EMBL/GenBank/DDBJ whole genome shotgun (WGS) entry which is preliminary data.</text>
</comment>
<dbReference type="GO" id="GO:0016491">
    <property type="term" value="F:oxidoreductase activity"/>
    <property type="evidence" value="ECO:0007669"/>
    <property type="project" value="UniProtKB-KW"/>
</dbReference>
<dbReference type="Gene3D" id="2.40.40.20">
    <property type="match status" value="1"/>
</dbReference>
<reference evidence="7 8" key="1">
    <citation type="submission" date="2020-09" db="EMBL/GenBank/DDBJ databases">
        <title>Pseudoxanthomonas sp. CAU 1598 isolated from sand of Yaerae Beach.</title>
        <authorList>
            <person name="Kim W."/>
        </authorList>
    </citation>
    <scope>NUCLEOTIDE SEQUENCE [LARGE SCALE GENOMIC DNA]</scope>
    <source>
        <strain evidence="7 8">CAU 1598</strain>
    </source>
</reference>
<dbReference type="GO" id="GO:0045333">
    <property type="term" value="P:cellular respiration"/>
    <property type="evidence" value="ECO:0007669"/>
    <property type="project" value="UniProtKB-ARBA"/>
</dbReference>
<keyword evidence="4" id="KW-0408">Iron</keyword>
<dbReference type="GO" id="GO:0016020">
    <property type="term" value="C:membrane"/>
    <property type="evidence" value="ECO:0007669"/>
    <property type="project" value="TreeGrafter"/>
</dbReference>
<dbReference type="PROSITE" id="PS51669">
    <property type="entry name" value="4FE4S_MOW_BIS_MGD"/>
    <property type="match status" value="1"/>
</dbReference>
<dbReference type="GO" id="GO:0051539">
    <property type="term" value="F:4 iron, 4 sulfur cluster binding"/>
    <property type="evidence" value="ECO:0007669"/>
    <property type="project" value="UniProtKB-KW"/>
</dbReference>
<name>A0AAW3ZIM1_9GAMM</name>
<organism evidence="7 8">
    <name type="scientific">Pseudomarimonas arenosa</name>
    <dbReference type="NCBI Taxonomy" id="2774145"/>
    <lineage>
        <taxon>Bacteria</taxon>
        <taxon>Pseudomonadati</taxon>
        <taxon>Pseudomonadota</taxon>
        <taxon>Gammaproteobacteria</taxon>
        <taxon>Lysobacterales</taxon>
        <taxon>Lysobacteraceae</taxon>
        <taxon>Pseudomarimonas</taxon>
    </lineage>
</organism>
<keyword evidence="3" id="KW-0560">Oxidoreductase</keyword>
<evidence type="ECO:0000313" key="7">
    <source>
        <dbReference type="EMBL" id="MBD8525623.1"/>
    </source>
</evidence>
<evidence type="ECO:0000256" key="5">
    <source>
        <dbReference type="ARBA" id="ARBA00023014"/>
    </source>
</evidence>
<dbReference type="PANTHER" id="PTHR43105">
    <property type="entry name" value="RESPIRATORY NITRATE REDUCTASE"/>
    <property type="match status" value="1"/>
</dbReference>
<dbReference type="Gene3D" id="3.40.50.740">
    <property type="match status" value="1"/>
</dbReference>
<dbReference type="AlphaFoldDB" id="A0AAW3ZIM1"/>
<dbReference type="SMART" id="SM00926">
    <property type="entry name" value="Molybdop_Fe4S4"/>
    <property type="match status" value="1"/>
</dbReference>
<dbReference type="EMBL" id="JACYTR010000010">
    <property type="protein sequence ID" value="MBD8525623.1"/>
    <property type="molecule type" value="Genomic_DNA"/>
</dbReference>
<accession>A0AAW3ZIM1</accession>
<proteinExistence type="predicted"/>
<dbReference type="GO" id="GO:0043546">
    <property type="term" value="F:molybdopterin cofactor binding"/>
    <property type="evidence" value="ECO:0007669"/>
    <property type="project" value="InterPro"/>
</dbReference>
<dbReference type="Pfam" id="PF01568">
    <property type="entry name" value="Molydop_binding"/>
    <property type="match status" value="1"/>
</dbReference>
<evidence type="ECO:0000256" key="4">
    <source>
        <dbReference type="ARBA" id="ARBA00023004"/>
    </source>
</evidence>
<dbReference type="GO" id="GO:1990204">
    <property type="term" value="C:oxidoreductase complex"/>
    <property type="evidence" value="ECO:0007669"/>
    <property type="project" value="UniProtKB-ARBA"/>
</dbReference>
<dbReference type="Gene3D" id="2.20.25.90">
    <property type="entry name" value="ADC-like domains"/>
    <property type="match status" value="1"/>
</dbReference>
<evidence type="ECO:0000313" key="8">
    <source>
        <dbReference type="Proteomes" id="UP000613768"/>
    </source>
</evidence>
<dbReference type="GO" id="GO:0046872">
    <property type="term" value="F:metal ion binding"/>
    <property type="evidence" value="ECO:0007669"/>
    <property type="project" value="UniProtKB-KW"/>
</dbReference>
<evidence type="ECO:0000256" key="1">
    <source>
        <dbReference type="ARBA" id="ARBA00022485"/>
    </source>
</evidence>
<keyword evidence="5" id="KW-0411">Iron-sulfur</keyword>
<dbReference type="InterPro" id="IPR006963">
    <property type="entry name" value="Mopterin_OxRdtase_4Fe-4S_dom"/>
</dbReference>
<evidence type="ECO:0000256" key="3">
    <source>
        <dbReference type="ARBA" id="ARBA00023002"/>
    </source>
</evidence>
<dbReference type="PANTHER" id="PTHR43105:SF9">
    <property type="entry name" value="NADPH-FE(3+) OXIDOREDUCTASE SUBUNIT ALPHA"/>
    <property type="match status" value="1"/>
</dbReference>